<keyword evidence="4" id="KW-1185">Reference proteome</keyword>
<dbReference type="GO" id="GO:0008982">
    <property type="term" value="F:protein-N(PI)-phosphohistidine-sugar phosphotransferase activity"/>
    <property type="evidence" value="ECO:0007669"/>
    <property type="project" value="InterPro"/>
</dbReference>
<organism evidence="3 4">
    <name type="scientific">Orenia metallireducens</name>
    <dbReference type="NCBI Taxonomy" id="1413210"/>
    <lineage>
        <taxon>Bacteria</taxon>
        <taxon>Bacillati</taxon>
        <taxon>Bacillota</taxon>
        <taxon>Clostridia</taxon>
        <taxon>Halanaerobiales</taxon>
        <taxon>Halobacteroidaceae</taxon>
        <taxon>Orenia</taxon>
    </lineage>
</organism>
<dbReference type="InterPro" id="IPR013011">
    <property type="entry name" value="PTS_EIIB_2"/>
</dbReference>
<comment type="caution">
    <text evidence="3">The sequence shown here is derived from an EMBL/GenBank/DDBJ whole genome shotgun (WGS) entry which is preliminary data.</text>
</comment>
<sequence>MRILAVCGMGLGSSLMLRMGVEKVLKAEGIEGTVEVSDVSSAKGEKADIIVAAPEIAEQLEGHSARVIAIKNMADKNEIKEKIMDYIS</sequence>
<dbReference type="OrthoDB" id="6603449at2"/>
<dbReference type="RefSeq" id="WP_068719312.1">
    <property type="nucleotide sequence ID" value="NZ_LWDV01000010.1"/>
</dbReference>
<reference evidence="4" key="1">
    <citation type="submission" date="2016-07" db="EMBL/GenBank/DDBJ databases">
        <authorList>
            <person name="Florea S."/>
            <person name="Webb J.S."/>
            <person name="Jaromczyk J."/>
            <person name="Schardl C.L."/>
        </authorList>
    </citation>
    <scope>NUCLEOTIDE SEQUENCE [LARGE SCALE GENOMIC DNA]</scope>
    <source>
        <strain evidence="4">Z6</strain>
    </source>
</reference>
<dbReference type="Pfam" id="PF02302">
    <property type="entry name" value="PTS_IIB"/>
    <property type="match status" value="1"/>
</dbReference>
<protein>
    <submittedName>
        <fullName evidence="3">PTS ascorbate transporter subunit IIB</fullName>
    </submittedName>
</protein>
<feature type="domain" description="PTS EIIB type-2" evidence="2">
    <location>
        <begin position="1"/>
        <end position="88"/>
    </location>
</feature>
<dbReference type="AlphaFoldDB" id="A0A1C0A5H4"/>
<gene>
    <name evidence="3" type="ORF">U472_13700</name>
</gene>
<proteinExistence type="predicted"/>
<evidence type="ECO:0000313" key="3">
    <source>
        <dbReference type="EMBL" id="OCL25400.1"/>
    </source>
</evidence>
<evidence type="ECO:0000259" key="2">
    <source>
        <dbReference type="PROSITE" id="PS51099"/>
    </source>
</evidence>
<dbReference type="Gene3D" id="3.40.50.2300">
    <property type="match status" value="1"/>
</dbReference>
<evidence type="ECO:0000313" key="4">
    <source>
        <dbReference type="Proteomes" id="UP000093514"/>
    </source>
</evidence>
<dbReference type="Proteomes" id="UP000093514">
    <property type="component" value="Unassembled WGS sequence"/>
</dbReference>
<accession>A0A1C0A5H4</accession>
<name>A0A1C0A5H4_9FIRM</name>
<dbReference type="SUPFAM" id="SSF52794">
    <property type="entry name" value="PTS system IIB component-like"/>
    <property type="match status" value="1"/>
</dbReference>
<dbReference type="InterPro" id="IPR036095">
    <property type="entry name" value="PTS_EIIB-like_sf"/>
</dbReference>
<dbReference type="CDD" id="cd05563">
    <property type="entry name" value="PTS_IIB_ascorbate"/>
    <property type="match status" value="1"/>
</dbReference>
<dbReference type="InterPro" id="IPR003501">
    <property type="entry name" value="PTS_EIIB_2/3"/>
</dbReference>
<dbReference type="GO" id="GO:0009401">
    <property type="term" value="P:phosphoenolpyruvate-dependent sugar phosphotransferase system"/>
    <property type="evidence" value="ECO:0007669"/>
    <property type="project" value="InterPro"/>
</dbReference>
<keyword evidence="1" id="KW-0808">Transferase</keyword>
<dbReference type="PROSITE" id="PS51099">
    <property type="entry name" value="PTS_EIIB_TYPE_2"/>
    <property type="match status" value="1"/>
</dbReference>
<dbReference type="EMBL" id="LWDV01000010">
    <property type="protein sequence ID" value="OCL25400.1"/>
    <property type="molecule type" value="Genomic_DNA"/>
</dbReference>
<evidence type="ECO:0000256" key="1">
    <source>
        <dbReference type="ARBA" id="ARBA00022679"/>
    </source>
</evidence>
<reference evidence="3 4" key="2">
    <citation type="submission" date="2016-08" db="EMBL/GenBank/DDBJ databases">
        <title>Orenia metallireducens sp. nov. strain Z6, a Novel Metal-reducing Firmicute from the Deep Subsurface.</title>
        <authorList>
            <person name="Maxim B.I."/>
            <person name="Kenneth K."/>
            <person name="Flynn T.M."/>
            <person name="Oloughlin E.J."/>
            <person name="Locke R.A."/>
            <person name="Weber J.R."/>
            <person name="Egan S.M."/>
            <person name="Mackie R.I."/>
            <person name="Cann I.K."/>
        </authorList>
    </citation>
    <scope>NUCLEOTIDE SEQUENCE [LARGE SCALE GENOMIC DNA]</scope>
    <source>
        <strain evidence="3 4">Z6</strain>
    </source>
</reference>